<reference evidence="7" key="1">
    <citation type="submission" date="2021-03" db="EMBL/GenBank/DDBJ databases">
        <title>Acanthopleuribacteraceae sp. M133.</title>
        <authorList>
            <person name="Wang G."/>
        </authorList>
    </citation>
    <scope>NUCLEOTIDE SEQUENCE</scope>
    <source>
        <strain evidence="7">M133</strain>
    </source>
</reference>
<evidence type="ECO:0000313" key="7">
    <source>
        <dbReference type="EMBL" id="QTD51777.1"/>
    </source>
</evidence>
<dbReference type="AlphaFoldDB" id="A0A8A4TQT7"/>
<keyword evidence="8" id="KW-1185">Reference proteome</keyword>
<evidence type="ECO:0000256" key="5">
    <source>
        <dbReference type="ARBA" id="ARBA00023136"/>
    </source>
</evidence>
<organism evidence="7 8">
    <name type="scientific">Sulfidibacter corallicola</name>
    <dbReference type="NCBI Taxonomy" id="2818388"/>
    <lineage>
        <taxon>Bacteria</taxon>
        <taxon>Pseudomonadati</taxon>
        <taxon>Acidobacteriota</taxon>
        <taxon>Holophagae</taxon>
        <taxon>Acanthopleuribacterales</taxon>
        <taxon>Acanthopleuribacteraceae</taxon>
        <taxon>Sulfidibacter</taxon>
    </lineage>
</organism>
<dbReference type="PANTHER" id="PTHR43461:SF1">
    <property type="entry name" value="TRANSMEMBRANE PROTEIN 256"/>
    <property type="match status" value="1"/>
</dbReference>
<dbReference type="Pfam" id="PF04241">
    <property type="entry name" value="DUF423"/>
    <property type="match status" value="1"/>
</dbReference>
<dbReference type="EMBL" id="CP071793">
    <property type="protein sequence ID" value="QTD51777.1"/>
    <property type="molecule type" value="Genomic_DNA"/>
</dbReference>
<evidence type="ECO:0000256" key="2">
    <source>
        <dbReference type="ARBA" id="ARBA00009694"/>
    </source>
</evidence>
<keyword evidence="3 6" id="KW-0812">Transmembrane</keyword>
<proteinExistence type="inferred from homology"/>
<name>A0A8A4TQT7_SULCO</name>
<protein>
    <submittedName>
        <fullName evidence="7">DUF423 domain-containing protein</fullName>
    </submittedName>
</protein>
<keyword evidence="4 6" id="KW-1133">Transmembrane helix</keyword>
<evidence type="ECO:0000313" key="8">
    <source>
        <dbReference type="Proteomes" id="UP000663929"/>
    </source>
</evidence>
<evidence type="ECO:0000256" key="4">
    <source>
        <dbReference type="ARBA" id="ARBA00022989"/>
    </source>
</evidence>
<dbReference type="RefSeq" id="WP_237381898.1">
    <property type="nucleotide sequence ID" value="NZ_CP071793.1"/>
</dbReference>
<evidence type="ECO:0000256" key="6">
    <source>
        <dbReference type="SAM" id="Phobius"/>
    </source>
</evidence>
<dbReference type="GO" id="GO:0005886">
    <property type="term" value="C:plasma membrane"/>
    <property type="evidence" value="ECO:0007669"/>
    <property type="project" value="TreeGrafter"/>
</dbReference>
<feature type="transmembrane region" description="Helical" evidence="6">
    <location>
        <begin position="71"/>
        <end position="90"/>
    </location>
</feature>
<accession>A0A8A4TQT7</accession>
<dbReference type="KEGG" id="scor:J3U87_04845"/>
<feature type="transmembrane region" description="Helical" evidence="6">
    <location>
        <begin position="96"/>
        <end position="117"/>
    </location>
</feature>
<evidence type="ECO:0000256" key="3">
    <source>
        <dbReference type="ARBA" id="ARBA00022692"/>
    </source>
</evidence>
<keyword evidence="5 6" id="KW-0472">Membrane</keyword>
<dbReference type="PANTHER" id="PTHR43461">
    <property type="entry name" value="TRANSMEMBRANE PROTEIN 256"/>
    <property type="match status" value="1"/>
</dbReference>
<evidence type="ECO:0000256" key="1">
    <source>
        <dbReference type="ARBA" id="ARBA00004141"/>
    </source>
</evidence>
<gene>
    <name evidence="7" type="ORF">J3U87_04845</name>
</gene>
<sequence>MVLPSKNTWIRIGAACGLLAVALGAFGAHGLKPILLENGNLATFETAARYHLIHAVAMLLPLAYRDRALCAAHFFLLGLVFFSGSLYVLAITDTKWLGAVAPIGGLSFIAGWAWIFLKGGVAED</sequence>
<comment type="similarity">
    <text evidence="2">Belongs to the UPF0382 family.</text>
</comment>
<dbReference type="Proteomes" id="UP000663929">
    <property type="component" value="Chromosome"/>
</dbReference>
<comment type="subcellular location">
    <subcellularLocation>
        <location evidence="1">Membrane</location>
        <topology evidence="1">Multi-pass membrane protein</topology>
    </subcellularLocation>
</comment>
<dbReference type="InterPro" id="IPR006696">
    <property type="entry name" value="DUF423"/>
</dbReference>